<keyword evidence="7 12" id="KW-0862">Zinc</keyword>
<dbReference type="SMART" id="SM00487">
    <property type="entry name" value="DEXDc"/>
    <property type="match status" value="1"/>
</dbReference>
<dbReference type="Proteomes" id="UP000234483">
    <property type="component" value="Unassembled WGS sequence"/>
</dbReference>
<dbReference type="Pfam" id="PF00270">
    <property type="entry name" value="DEAD"/>
    <property type="match status" value="1"/>
</dbReference>
<evidence type="ECO:0000313" key="16">
    <source>
        <dbReference type="EMBL" id="PLR11229.1"/>
    </source>
</evidence>
<evidence type="ECO:0000256" key="11">
    <source>
        <dbReference type="ARBA" id="ARBA00048988"/>
    </source>
</evidence>
<dbReference type="PANTHER" id="PTHR30580">
    <property type="entry name" value="PRIMOSOMAL PROTEIN N"/>
    <property type="match status" value="1"/>
</dbReference>
<keyword evidence="8 12" id="KW-0067">ATP-binding</keyword>
<dbReference type="GO" id="GO:0006302">
    <property type="term" value="P:double-strand break repair"/>
    <property type="evidence" value="ECO:0007669"/>
    <property type="project" value="InterPro"/>
</dbReference>
<gene>
    <name evidence="12" type="primary">priA</name>
    <name evidence="15" type="ORF">C1707_07555</name>
    <name evidence="16" type="ORF">CFHF_16340</name>
</gene>
<dbReference type="GO" id="GO:0008270">
    <property type="term" value="F:zinc ion binding"/>
    <property type="evidence" value="ECO:0007669"/>
    <property type="project" value="UniProtKB-UniRule"/>
</dbReference>
<dbReference type="GO" id="GO:0016787">
    <property type="term" value="F:hydrolase activity"/>
    <property type="evidence" value="ECO:0007669"/>
    <property type="project" value="UniProtKB-KW"/>
</dbReference>
<dbReference type="GO" id="GO:0005524">
    <property type="term" value="F:ATP binding"/>
    <property type="evidence" value="ECO:0007669"/>
    <property type="project" value="UniProtKB-UniRule"/>
</dbReference>
<evidence type="ECO:0000256" key="9">
    <source>
        <dbReference type="ARBA" id="ARBA00023125"/>
    </source>
</evidence>
<evidence type="ECO:0000256" key="7">
    <source>
        <dbReference type="ARBA" id="ARBA00022833"/>
    </source>
</evidence>
<keyword evidence="1 12" id="KW-0639">Primosome</keyword>
<evidence type="ECO:0000313" key="17">
    <source>
        <dbReference type="Proteomes" id="UP000234483"/>
    </source>
</evidence>
<feature type="binding site" evidence="12">
    <location>
        <position position="432"/>
    </location>
    <ligand>
        <name>Zn(2+)</name>
        <dbReference type="ChEBI" id="CHEBI:29105"/>
        <label>1</label>
    </ligand>
</feature>
<evidence type="ECO:0000256" key="6">
    <source>
        <dbReference type="ARBA" id="ARBA00022806"/>
    </source>
</evidence>
<dbReference type="Gene3D" id="3.40.50.300">
    <property type="entry name" value="P-loop containing nucleotide triphosphate hydrolases"/>
    <property type="match status" value="2"/>
</dbReference>
<evidence type="ECO:0000259" key="14">
    <source>
        <dbReference type="PROSITE" id="PS51194"/>
    </source>
</evidence>
<dbReference type="OrthoDB" id="9759544at2"/>
<dbReference type="AlphaFoldDB" id="A0A2N5CR89"/>
<feature type="binding site" evidence="12">
    <location>
        <position position="456"/>
    </location>
    <ligand>
        <name>Zn(2+)</name>
        <dbReference type="ChEBI" id="CHEBI:29105"/>
        <label>2</label>
    </ligand>
</feature>
<dbReference type="FunFam" id="3.40.50.300:FF:000489">
    <property type="entry name" value="Primosome assembly protein PriA"/>
    <property type="match status" value="1"/>
</dbReference>
<dbReference type="Gene3D" id="3.40.1440.60">
    <property type="entry name" value="PriA, 3(prime) DNA-binding domain"/>
    <property type="match status" value="1"/>
</dbReference>
<keyword evidence="9 12" id="KW-0238">DNA-binding</keyword>
<organism evidence="16 17">
    <name type="scientific">Caulobacter flavus</name>
    <dbReference type="NCBI Taxonomy" id="1679497"/>
    <lineage>
        <taxon>Bacteria</taxon>
        <taxon>Pseudomonadati</taxon>
        <taxon>Pseudomonadota</taxon>
        <taxon>Alphaproteobacteria</taxon>
        <taxon>Caulobacterales</taxon>
        <taxon>Caulobacteraceae</taxon>
        <taxon>Caulobacter</taxon>
    </lineage>
</organism>
<keyword evidence="18" id="KW-1185">Reference proteome</keyword>
<dbReference type="PANTHER" id="PTHR30580:SF0">
    <property type="entry name" value="PRIMOSOMAL PROTEIN N"/>
    <property type="match status" value="1"/>
</dbReference>
<evidence type="ECO:0000313" key="15">
    <source>
        <dbReference type="EMBL" id="AYV46118.1"/>
    </source>
</evidence>
<comment type="caution">
    <text evidence="12">Lacks conserved residue(s) required for the propagation of feature annotation.</text>
</comment>
<dbReference type="GO" id="GO:0003677">
    <property type="term" value="F:DNA binding"/>
    <property type="evidence" value="ECO:0007669"/>
    <property type="project" value="UniProtKB-UniRule"/>
</dbReference>
<dbReference type="InterPro" id="IPR011545">
    <property type="entry name" value="DEAD/DEAH_box_helicase_dom"/>
</dbReference>
<dbReference type="RefSeq" id="WP_101714059.1">
    <property type="nucleotide sequence ID" value="NZ_CP026100.1"/>
</dbReference>
<reference evidence="15 18" key="2">
    <citation type="submission" date="2018-01" db="EMBL/GenBank/DDBJ databases">
        <title>Complete genome sequence of Caulobacter flavus RHGG3.</title>
        <authorList>
            <person name="Yang E."/>
        </authorList>
    </citation>
    <scope>NUCLEOTIDE SEQUENCE [LARGE SCALE GENOMIC DNA]</scope>
    <source>
        <strain evidence="15 18">RHGG3</strain>
    </source>
</reference>
<comment type="similarity">
    <text evidence="12">Belongs to the helicase family. PriA subfamily.</text>
</comment>
<dbReference type="PROSITE" id="PS51194">
    <property type="entry name" value="HELICASE_CTER"/>
    <property type="match status" value="1"/>
</dbReference>
<comment type="subunit">
    <text evidence="12">Component of the replication restart primosome.</text>
</comment>
<proteinExistence type="inferred from homology"/>
<dbReference type="EC" id="5.6.2.4" evidence="12"/>
<comment type="catalytic activity">
    <reaction evidence="11 12">
        <text>ATP + H2O = ADP + phosphate + H(+)</text>
        <dbReference type="Rhea" id="RHEA:13065"/>
        <dbReference type="ChEBI" id="CHEBI:15377"/>
        <dbReference type="ChEBI" id="CHEBI:15378"/>
        <dbReference type="ChEBI" id="CHEBI:30616"/>
        <dbReference type="ChEBI" id="CHEBI:43474"/>
        <dbReference type="ChEBI" id="CHEBI:456216"/>
        <dbReference type="EC" id="5.6.2.4"/>
    </reaction>
</comment>
<comment type="cofactor">
    <cofactor evidence="12">
        <name>Zn(2+)</name>
        <dbReference type="ChEBI" id="CHEBI:29105"/>
    </cofactor>
    <text evidence="12">Binds 2 zinc ions per subunit.</text>
</comment>
<evidence type="ECO:0000256" key="12">
    <source>
        <dbReference type="HAMAP-Rule" id="MF_00983"/>
    </source>
</evidence>
<dbReference type="InterPro" id="IPR001650">
    <property type="entry name" value="Helicase_C-like"/>
</dbReference>
<keyword evidence="4 12" id="KW-0547">Nucleotide-binding</keyword>
<feature type="domain" description="Helicase ATP-binding" evidence="13">
    <location>
        <begin position="200"/>
        <end position="368"/>
    </location>
</feature>
<evidence type="ECO:0000256" key="1">
    <source>
        <dbReference type="ARBA" id="ARBA00022515"/>
    </source>
</evidence>
<dbReference type="PROSITE" id="PS51192">
    <property type="entry name" value="HELICASE_ATP_BIND_1"/>
    <property type="match status" value="1"/>
</dbReference>
<dbReference type="InterPro" id="IPR005259">
    <property type="entry name" value="PriA"/>
</dbReference>
<dbReference type="EMBL" id="PJRQ01000035">
    <property type="protein sequence ID" value="PLR11229.1"/>
    <property type="molecule type" value="Genomic_DNA"/>
</dbReference>
<dbReference type="HAMAP" id="MF_00983">
    <property type="entry name" value="PriA"/>
    <property type="match status" value="1"/>
</dbReference>
<keyword evidence="5 12" id="KW-0378">Hydrolase</keyword>
<evidence type="ECO:0000256" key="8">
    <source>
        <dbReference type="ARBA" id="ARBA00022840"/>
    </source>
</evidence>
<dbReference type="Proteomes" id="UP000281192">
    <property type="component" value="Chromosome"/>
</dbReference>
<dbReference type="Pfam" id="PF18074">
    <property type="entry name" value="PriA_C"/>
    <property type="match status" value="1"/>
</dbReference>
<feature type="domain" description="Helicase C-terminal" evidence="14">
    <location>
        <begin position="464"/>
        <end position="619"/>
    </location>
</feature>
<dbReference type="NCBIfam" id="NF004070">
    <property type="entry name" value="PRK05580.2-2"/>
    <property type="match status" value="1"/>
</dbReference>
<evidence type="ECO:0000256" key="3">
    <source>
        <dbReference type="ARBA" id="ARBA00022723"/>
    </source>
</evidence>
<dbReference type="InterPro" id="IPR042115">
    <property type="entry name" value="PriA_3primeBD_sf"/>
</dbReference>
<dbReference type="InterPro" id="IPR014001">
    <property type="entry name" value="Helicase_ATP-bd"/>
</dbReference>
<keyword evidence="6 12" id="KW-0347">Helicase</keyword>
<protein>
    <recommendedName>
        <fullName evidence="12">Replication restart protein PriA</fullName>
    </recommendedName>
    <alternativeName>
        <fullName evidence="12">ATP-dependent DNA helicase PriA</fullName>
        <ecNumber evidence="12">5.6.2.4</ecNumber>
    </alternativeName>
    <alternativeName>
        <fullName evidence="12">DNA 3'-5' helicase PriA</fullName>
    </alternativeName>
</protein>
<dbReference type="GO" id="GO:1990077">
    <property type="term" value="C:primosome complex"/>
    <property type="evidence" value="ECO:0007669"/>
    <property type="project" value="UniProtKB-UniRule"/>
</dbReference>
<dbReference type="EMBL" id="CP026100">
    <property type="protein sequence ID" value="AYV46118.1"/>
    <property type="molecule type" value="Genomic_DNA"/>
</dbReference>
<dbReference type="InterPro" id="IPR041222">
    <property type="entry name" value="PriA_3primeBD"/>
</dbReference>
<comment type="function">
    <text evidence="12">Initiates the restart of stalled replication forks, which reloads the replicative helicase on sites other than the origin of replication. Recognizes and binds to abandoned replication forks and remodels them to uncover a helicase loading site. Promotes assembly of the primosome at these replication forks.</text>
</comment>
<sequence>MPRIASVLLPMPLPEAFDYAEPEGLALAVGDHVAVPLGPRTVRGVVTALREGAGGNRPLKPVLHRVDDPRLPANVITFVEWAARYSVDVPGWPLAMALRGLRHPAAKPEKAVALTGVQPGRMTPARLKVLAAAEHGPMSAAELARQAGVSAGVVKGLVDEGALEPVLVAADDSVPQPDLSLPAQTLNPSQKAAADEMADMLAAGGFQAALLDGVTGSGKTEVYLEVAAAALAADPAAQVLVLLPEIALTQAVMARFEQRFGAAPIEWHSGVSPPRRRRAWEAVADGRARIVVGARSALFLPFTNLKLIVVDEEHDGSFKQEEGFIYQARDLAVARAKIEGALVVLASATPSLESLWNAHQGRYRWLRLGARHGAAQLPDVHLIDMRANPPEPGRWLSPTLVKAVSLTLQKGEQSLLFLNRRGYAPLVLCRACGEKLKSPDSDSWLVEHRYTGRLVCHLTGFSMKKPEACPHCGAKDSLVSIGPGVERVEEEARYLFPDARIAVFSSDTVFDPAGARALVDAMTAGEIDILVATQAAAKGHNFPNLTLVGVIDADLSLRGGDLRAGERTFQLLAQATGRAGRHEKPGRAYLQTYAPEHAVLQALKAQDRDAFVEAEMAMREEAGLPPFGRLAAVIASGPDAEALEAYVQALAAATPNAEGVEVYGPADAPLGLVRGRRRKRFLVRAGRNVDLPGFMAAWRARARVPNSVRVTIDIDPYSFL</sequence>
<accession>A0A2N5CR89</accession>
<feature type="binding site" evidence="12">
    <location>
        <position position="429"/>
    </location>
    <ligand>
        <name>Zn(2+)</name>
        <dbReference type="ChEBI" id="CHEBI:29105"/>
        <label>1</label>
    </ligand>
</feature>
<dbReference type="NCBIfam" id="TIGR00595">
    <property type="entry name" value="priA"/>
    <property type="match status" value="1"/>
</dbReference>
<evidence type="ECO:0000256" key="4">
    <source>
        <dbReference type="ARBA" id="ARBA00022741"/>
    </source>
</evidence>
<comment type="catalytic activity">
    <reaction evidence="12">
        <text>Couples ATP hydrolysis with the unwinding of duplex DNA by translocating in the 3'-5' direction.</text>
        <dbReference type="EC" id="5.6.2.4"/>
    </reaction>
</comment>
<dbReference type="InterPro" id="IPR041236">
    <property type="entry name" value="PriA_C"/>
</dbReference>
<evidence type="ECO:0000256" key="10">
    <source>
        <dbReference type="ARBA" id="ARBA00023235"/>
    </source>
</evidence>
<dbReference type="Pfam" id="PF00271">
    <property type="entry name" value="Helicase_C"/>
    <property type="match status" value="1"/>
</dbReference>
<dbReference type="GO" id="GO:0006270">
    <property type="term" value="P:DNA replication initiation"/>
    <property type="evidence" value="ECO:0007669"/>
    <property type="project" value="TreeGrafter"/>
</dbReference>
<feature type="binding site" evidence="12">
    <location>
        <position position="472"/>
    </location>
    <ligand>
        <name>Zn(2+)</name>
        <dbReference type="ChEBI" id="CHEBI:29105"/>
        <label>1</label>
    </ligand>
</feature>
<dbReference type="InterPro" id="IPR027417">
    <property type="entry name" value="P-loop_NTPase"/>
</dbReference>
<dbReference type="CDD" id="cd17929">
    <property type="entry name" value="DEXHc_priA"/>
    <property type="match status" value="1"/>
</dbReference>
<dbReference type="GO" id="GO:0006269">
    <property type="term" value="P:DNA replication, synthesis of primer"/>
    <property type="evidence" value="ECO:0007669"/>
    <property type="project" value="UniProtKB-KW"/>
</dbReference>
<keyword evidence="2 12" id="KW-0235">DNA replication</keyword>
<dbReference type="SUPFAM" id="SSF52540">
    <property type="entry name" value="P-loop containing nucleoside triphosphate hydrolases"/>
    <property type="match status" value="1"/>
</dbReference>
<dbReference type="KEGG" id="cfh:C1707_07555"/>
<evidence type="ECO:0000259" key="13">
    <source>
        <dbReference type="PROSITE" id="PS51192"/>
    </source>
</evidence>
<evidence type="ECO:0000313" key="18">
    <source>
        <dbReference type="Proteomes" id="UP000281192"/>
    </source>
</evidence>
<dbReference type="GO" id="GO:0006310">
    <property type="term" value="P:DNA recombination"/>
    <property type="evidence" value="ECO:0007669"/>
    <property type="project" value="InterPro"/>
</dbReference>
<dbReference type="Pfam" id="PF17764">
    <property type="entry name" value="PriA_3primeBD"/>
    <property type="match status" value="1"/>
</dbReference>
<keyword evidence="10 12" id="KW-0413">Isomerase</keyword>
<name>A0A2N5CR89_9CAUL</name>
<keyword evidence="3 12" id="KW-0479">Metal-binding</keyword>
<reference evidence="16 17" key="1">
    <citation type="submission" date="2017-12" db="EMBL/GenBank/DDBJ databases">
        <title>The genome sequence of Caulobacter flavus CGMCC1 15093.</title>
        <authorList>
            <person name="Gao J."/>
            <person name="Mao X."/>
            <person name="Sun J."/>
        </authorList>
    </citation>
    <scope>NUCLEOTIDE SEQUENCE [LARGE SCALE GENOMIC DNA]</scope>
    <source>
        <strain evidence="16 17">CGMCC1 15093</strain>
    </source>
</reference>
<evidence type="ECO:0000256" key="2">
    <source>
        <dbReference type="ARBA" id="ARBA00022705"/>
    </source>
</evidence>
<dbReference type="SMART" id="SM00490">
    <property type="entry name" value="HELICc"/>
    <property type="match status" value="1"/>
</dbReference>
<dbReference type="GO" id="GO:0043138">
    <property type="term" value="F:3'-5' DNA helicase activity"/>
    <property type="evidence" value="ECO:0007669"/>
    <property type="project" value="UniProtKB-EC"/>
</dbReference>
<evidence type="ECO:0000256" key="5">
    <source>
        <dbReference type="ARBA" id="ARBA00022801"/>
    </source>
</evidence>
<feature type="binding site" evidence="12">
    <location>
        <position position="469"/>
    </location>
    <ligand>
        <name>Zn(2+)</name>
        <dbReference type="ChEBI" id="CHEBI:29105"/>
        <label>1</label>
    </ligand>
</feature>